<dbReference type="EC" id="2.7.11.1" evidence="9"/>
<dbReference type="PROSITE" id="PS50219">
    <property type="entry name" value="CNH"/>
    <property type="match status" value="1"/>
</dbReference>
<comment type="cofactor">
    <cofactor evidence="1 9">
        <name>Mg(2+)</name>
        <dbReference type="ChEBI" id="CHEBI:18420"/>
    </cofactor>
</comment>
<evidence type="ECO:0000259" key="14">
    <source>
        <dbReference type="PROSITE" id="PS50219"/>
    </source>
</evidence>
<evidence type="ECO:0000256" key="1">
    <source>
        <dbReference type="ARBA" id="ARBA00001946"/>
    </source>
</evidence>
<proteinExistence type="inferred from homology"/>
<dbReference type="GeneTree" id="ENSGT00940000166658"/>
<feature type="domain" description="Protein kinase" evidence="13">
    <location>
        <begin position="15"/>
        <end position="274"/>
    </location>
</feature>
<dbReference type="FunFam" id="1.10.510.10:FF:000031">
    <property type="entry name" value="Mitogen-activated protein kinase kinase kinase kinase"/>
    <property type="match status" value="1"/>
</dbReference>
<dbReference type="PIRSF" id="PIRSF038172">
    <property type="entry name" value="MAPKKKK"/>
    <property type="match status" value="1"/>
</dbReference>
<keyword evidence="4" id="KW-0597">Phosphoprotein</keyword>
<dbReference type="SUPFAM" id="SSF56112">
    <property type="entry name" value="Protein kinase-like (PK-like)"/>
    <property type="match status" value="1"/>
</dbReference>
<feature type="region of interest" description="Disordered" evidence="12">
    <location>
        <begin position="314"/>
        <end position="334"/>
    </location>
</feature>
<keyword evidence="7 9" id="KW-0418">Kinase</keyword>
<dbReference type="GO" id="GO:0005524">
    <property type="term" value="F:ATP binding"/>
    <property type="evidence" value="ECO:0007669"/>
    <property type="project" value="UniProtKB-UniRule"/>
</dbReference>
<dbReference type="PANTHER" id="PTHR48012">
    <property type="entry name" value="STERILE20-LIKE KINASE, ISOFORM B-RELATED"/>
    <property type="match status" value="1"/>
</dbReference>
<comment type="similarity">
    <text evidence="2 9">Belongs to the protein kinase superfamily. STE Ser/Thr protein kinase family. STE20 subfamily.</text>
</comment>
<dbReference type="PANTHER" id="PTHR48012:SF30">
    <property type="entry name" value="NON-SPECIFIC SERINE_THREONINE PROTEIN KINASE"/>
    <property type="match status" value="1"/>
</dbReference>
<dbReference type="Pfam" id="PF00780">
    <property type="entry name" value="CNH"/>
    <property type="match status" value="1"/>
</dbReference>
<gene>
    <name evidence="15" type="primary">map4k2</name>
</gene>
<dbReference type="SMART" id="SM00036">
    <property type="entry name" value="CNH"/>
    <property type="match status" value="1"/>
</dbReference>
<dbReference type="GO" id="GO:0106310">
    <property type="term" value="F:protein serine kinase activity"/>
    <property type="evidence" value="ECO:0007669"/>
    <property type="project" value="RHEA"/>
</dbReference>
<dbReference type="PROSITE" id="PS50011">
    <property type="entry name" value="PROTEIN_KINASE_DOM"/>
    <property type="match status" value="1"/>
</dbReference>
<evidence type="ECO:0000313" key="15">
    <source>
        <dbReference type="Ensembl" id="ENSTRUP00000033539.3"/>
    </source>
</evidence>
<evidence type="ECO:0000256" key="6">
    <source>
        <dbReference type="ARBA" id="ARBA00022741"/>
    </source>
</evidence>
<comment type="function">
    <text evidence="9">Serine/threonine kinase that plays a role in the response to environmental stress. Appears to act upstream of the JUN N-terminal pathway.</text>
</comment>
<evidence type="ECO:0000313" key="16">
    <source>
        <dbReference type="Proteomes" id="UP000005226"/>
    </source>
</evidence>
<feature type="binding site" evidence="10 11">
    <location>
        <position position="44"/>
    </location>
    <ligand>
        <name>ATP</name>
        <dbReference type="ChEBI" id="CHEBI:30616"/>
    </ligand>
</feature>
<keyword evidence="5 9" id="KW-0808">Transferase</keyword>
<dbReference type="Gene3D" id="1.10.510.10">
    <property type="entry name" value="Transferase(Phosphotransferase) domain 1"/>
    <property type="match status" value="1"/>
</dbReference>
<comment type="catalytic activity">
    <reaction evidence="9">
        <text>L-threonyl-[protein] + ATP = O-phospho-L-threonyl-[protein] + ADP + H(+)</text>
        <dbReference type="Rhea" id="RHEA:46608"/>
        <dbReference type="Rhea" id="RHEA-COMP:11060"/>
        <dbReference type="Rhea" id="RHEA-COMP:11605"/>
        <dbReference type="ChEBI" id="CHEBI:15378"/>
        <dbReference type="ChEBI" id="CHEBI:30013"/>
        <dbReference type="ChEBI" id="CHEBI:30616"/>
        <dbReference type="ChEBI" id="CHEBI:61977"/>
        <dbReference type="ChEBI" id="CHEBI:456216"/>
        <dbReference type="EC" id="2.7.11.1"/>
    </reaction>
</comment>
<keyword evidence="3 9" id="KW-0723">Serine/threonine-protein kinase</keyword>
<reference evidence="15 16" key="1">
    <citation type="journal article" date="2011" name="Genome Biol. Evol.">
        <title>Integration of the genetic map and genome assembly of fugu facilitates insights into distinct features of genome evolution in teleosts and mammals.</title>
        <authorList>
            <person name="Kai W."/>
            <person name="Kikuchi K."/>
            <person name="Tohari S."/>
            <person name="Chew A.K."/>
            <person name="Tay A."/>
            <person name="Fujiwara A."/>
            <person name="Hosoya S."/>
            <person name="Suetake H."/>
            <person name="Naruse K."/>
            <person name="Brenner S."/>
            <person name="Suzuki Y."/>
            <person name="Venkatesh B."/>
        </authorList>
    </citation>
    <scope>NUCLEOTIDE SEQUENCE [LARGE SCALE GENOMIC DNA]</scope>
</reference>
<dbReference type="Pfam" id="PF00069">
    <property type="entry name" value="Pkinase"/>
    <property type="match status" value="1"/>
</dbReference>
<evidence type="ECO:0000256" key="4">
    <source>
        <dbReference type="ARBA" id="ARBA00022553"/>
    </source>
</evidence>
<accession>H2U9C3</accession>
<evidence type="ECO:0000256" key="3">
    <source>
        <dbReference type="ARBA" id="ARBA00022527"/>
    </source>
</evidence>
<dbReference type="InterPro" id="IPR017441">
    <property type="entry name" value="Protein_kinase_ATP_BS"/>
</dbReference>
<dbReference type="CDD" id="cd06613">
    <property type="entry name" value="STKc_MAP4K3_like"/>
    <property type="match status" value="1"/>
</dbReference>
<evidence type="ECO:0000256" key="8">
    <source>
        <dbReference type="ARBA" id="ARBA00022840"/>
    </source>
</evidence>
<sequence length="758" mass="84839">MDRIGVSFQDPLDEYELIHRIGCGTYGEVFKARNKETSELAAIKILKLDPGEDITYIQQEITMMKECKHKNIVAYFGSYHRNTKLWICMEYCGGGSLQDIYYVTGPLKEKQIAYVCRETLQVRGKLPCLSHTHTHTHTRTPNILLTQRGDVKLADFGVAAEISASVAKRKSFIGTPYWMAPEVVAVEKKGGYNHLCDIWALGITAIELAELQPPLFDLHPMRALMLMSKSNFQPPRLKDKSKWSSCFQSFVKMAVTKNPRKRPSAETLLQHAFVTQLLTCNLVIELLDMASNPDLHGVHVPNVVDELEVSTTEGKGSLQIGDGASLKRKEQKELSQPTEHAGKIHFLWLLRVVLSRCCATQDISQCSSDPNPPLQHAATQSATAATVLVPKSKAPISPEWSSMRRKTADSVSIKMGACFSKVFNGCPLKIHCAVTWILPKTRDQYLILGAEEGIYRLNLNELHEDVLEKLLPHRCTWLYVMNNVLMSVSGKSSQLFSHSLLVLFDQRHLQRRNDSLSFSSHCSDRIKPRKFAVSVKIPHTKGCRRCSVARNPYTDSTFLCAAVPSGLVLLLWYEPLQKFMHLKFIPISLPDSLPIFELLVSTTDEVPQLCVGVRESIKGNPENSRQFDIVELNNVLWSPTGMPSGSLKVTQIDRDTVLIALEKTVEIVSLQGVPSTELVFGFPIETIVCLQDSVLAFWKHGLKGKSFNSDEVTQEITDESRVFKVLGTNSDIILQSTPTDDPSAQSNLYILTGHESSY</sequence>
<dbReference type="InterPro" id="IPR000719">
    <property type="entry name" value="Prot_kinase_dom"/>
</dbReference>
<dbReference type="InterPro" id="IPR001180">
    <property type="entry name" value="CNH_dom"/>
</dbReference>
<keyword evidence="8 9" id="KW-0067">ATP-binding</keyword>
<feature type="binding site" evidence="10">
    <location>
        <begin position="21"/>
        <end position="29"/>
    </location>
    <ligand>
        <name>ATP</name>
        <dbReference type="ChEBI" id="CHEBI:30616"/>
    </ligand>
</feature>
<evidence type="ECO:0000256" key="11">
    <source>
        <dbReference type="PROSITE-ProRule" id="PRU10141"/>
    </source>
</evidence>
<evidence type="ECO:0000256" key="5">
    <source>
        <dbReference type="ARBA" id="ARBA00022679"/>
    </source>
</evidence>
<evidence type="ECO:0000256" key="10">
    <source>
        <dbReference type="PIRSR" id="PIRSR038172-2"/>
    </source>
</evidence>
<name>H2U9C3_TAKRU</name>
<dbReference type="HOGENOM" id="CLU_006347_1_1_1"/>
<protein>
    <recommendedName>
        <fullName evidence="9">Mitogen-activated protein kinase kinase kinase kinase</fullName>
        <ecNumber evidence="9">2.7.11.1</ecNumber>
    </recommendedName>
</protein>
<keyword evidence="6 9" id="KW-0547">Nucleotide-binding</keyword>
<feature type="domain" description="CNH" evidence="14">
    <location>
        <begin position="427"/>
        <end position="731"/>
    </location>
</feature>
<organism evidence="15 16">
    <name type="scientific">Takifugu rubripes</name>
    <name type="common">Japanese pufferfish</name>
    <name type="synonym">Fugu rubripes</name>
    <dbReference type="NCBI Taxonomy" id="31033"/>
    <lineage>
        <taxon>Eukaryota</taxon>
        <taxon>Metazoa</taxon>
        <taxon>Chordata</taxon>
        <taxon>Craniata</taxon>
        <taxon>Vertebrata</taxon>
        <taxon>Euteleostomi</taxon>
        <taxon>Actinopterygii</taxon>
        <taxon>Neopterygii</taxon>
        <taxon>Teleostei</taxon>
        <taxon>Neoteleostei</taxon>
        <taxon>Acanthomorphata</taxon>
        <taxon>Eupercaria</taxon>
        <taxon>Tetraodontiformes</taxon>
        <taxon>Tetradontoidea</taxon>
        <taxon>Tetraodontidae</taxon>
        <taxon>Takifugu</taxon>
    </lineage>
</organism>
<dbReference type="InterPro" id="IPR021160">
    <property type="entry name" value="MAPKKKK"/>
</dbReference>
<reference evidence="15" key="2">
    <citation type="submission" date="2025-08" db="UniProtKB">
        <authorList>
            <consortium name="Ensembl"/>
        </authorList>
    </citation>
    <scope>IDENTIFICATION</scope>
</reference>
<evidence type="ECO:0000256" key="12">
    <source>
        <dbReference type="SAM" id="MobiDB-lite"/>
    </source>
</evidence>
<dbReference type="GO" id="GO:0005737">
    <property type="term" value="C:cytoplasm"/>
    <property type="evidence" value="ECO:0007669"/>
    <property type="project" value="TreeGrafter"/>
</dbReference>
<evidence type="ECO:0000256" key="2">
    <source>
        <dbReference type="ARBA" id="ARBA00008874"/>
    </source>
</evidence>
<dbReference type="InterPro" id="IPR011009">
    <property type="entry name" value="Kinase-like_dom_sf"/>
</dbReference>
<dbReference type="InterPro" id="IPR050629">
    <property type="entry name" value="STE20/SPS1-PAK"/>
</dbReference>
<evidence type="ECO:0000256" key="7">
    <source>
        <dbReference type="ARBA" id="ARBA00022777"/>
    </source>
</evidence>
<dbReference type="Proteomes" id="UP000005226">
    <property type="component" value="Chromosome 8"/>
</dbReference>
<evidence type="ECO:0000256" key="9">
    <source>
        <dbReference type="PIRNR" id="PIRNR038172"/>
    </source>
</evidence>
<reference evidence="15" key="3">
    <citation type="submission" date="2025-09" db="UniProtKB">
        <authorList>
            <consortium name="Ensembl"/>
        </authorList>
    </citation>
    <scope>IDENTIFICATION</scope>
</reference>
<keyword evidence="16" id="KW-1185">Reference proteome</keyword>
<dbReference type="Ensembl" id="ENSTRUT00000033665.3">
    <property type="protein sequence ID" value="ENSTRUP00000033539.3"/>
    <property type="gene ID" value="ENSTRUG00000013185.3"/>
</dbReference>
<comment type="catalytic activity">
    <reaction evidence="9">
        <text>L-seryl-[protein] + ATP = O-phospho-L-seryl-[protein] + ADP + H(+)</text>
        <dbReference type="Rhea" id="RHEA:17989"/>
        <dbReference type="Rhea" id="RHEA-COMP:9863"/>
        <dbReference type="Rhea" id="RHEA-COMP:11604"/>
        <dbReference type="ChEBI" id="CHEBI:15378"/>
        <dbReference type="ChEBI" id="CHEBI:29999"/>
        <dbReference type="ChEBI" id="CHEBI:30616"/>
        <dbReference type="ChEBI" id="CHEBI:83421"/>
        <dbReference type="ChEBI" id="CHEBI:456216"/>
        <dbReference type="EC" id="2.7.11.1"/>
    </reaction>
</comment>
<dbReference type="GO" id="GO:0008349">
    <property type="term" value="F:MAP kinase kinase kinase kinase activity"/>
    <property type="evidence" value="ECO:0007669"/>
    <property type="project" value="InterPro"/>
</dbReference>
<dbReference type="AlphaFoldDB" id="H2U9C3"/>
<dbReference type="PROSITE" id="PS00107">
    <property type="entry name" value="PROTEIN_KINASE_ATP"/>
    <property type="match status" value="1"/>
</dbReference>
<evidence type="ECO:0000259" key="13">
    <source>
        <dbReference type="PROSITE" id="PS50011"/>
    </source>
</evidence>